<dbReference type="OrthoDB" id="9802028at2"/>
<dbReference type="InterPro" id="IPR001763">
    <property type="entry name" value="Rhodanese-like_dom"/>
</dbReference>
<reference evidence="2 3" key="1">
    <citation type="submission" date="2018-06" db="EMBL/GenBank/DDBJ databases">
        <title>Phytoactinopolyspora halophila sp. nov., a novel halophilic actinomycete isolated from a saline soil in China.</title>
        <authorList>
            <person name="Tang S.-K."/>
        </authorList>
    </citation>
    <scope>NUCLEOTIDE SEQUENCE [LARGE SCALE GENOMIC DNA]</scope>
    <source>
        <strain evidence="2 3">YIM 96934</strain>
    </source>
</reference>
<keyword evidence="3" id="KW-1185">Reference proteome</keyword>
<dbReference type="PANTHER" id="PTHR43031:SF1">
    <property type="entry name" value="PYRIDINE NUCLEOTIDE-DISULPHIDE OXIDOREDUCTASE"/>
    <property type="match status" value="1"/>
</dbReference>
<feature type="domain" description="Rhodanese" evidence="1">
    <location>
        <begin position="7"/>
        <end position="88"/>
    </location>
</feature>
<dbReference type="SMART" id="SM00450">
    <property type="entry name" value="RHOD"/>
    <property type="match status" value="1"/>
</dbReference>
<dbReference type="CDD" id="cd00158">
    <property type="entry name" value="RHOD"/>
    <property type="match status" value="1"/>
</dbReference>
<evidence type="ECO:0000259" key="1">
    <source>
        <dbReference type="PROSITE" id="PS50206"/>
    </source>
</evidence>
<dbReference type="InterPro" id="IPR036873">
    <property type="entry name" value="Rhodanese-like_dom_sf"/>
</dbReference>
<accession>A0A329R0N7</accession>
<dbReference type="SUPFAM" id="SSF52821">
    <property type="entry name" value="Rhodanese/Cell cycle control phosphatase"/>
    <property type="match status" value="1"/>
</dbReference>
<dbReference type="PROSITE" id="PS50206">
    <property type="entry name" value="RHODANESE_3"/>
    <property type="match status" value="1"/>
</dbReference>
<dbReference type="EMBL" id="QMIG01000002">
    <property type="protein sequence ID" value="RAW18200.1"/>
    <property type="molecule type" value="Genomic_DNA"/>
</dbReference>
<evidence type="ECO:0000313" key="2">
    <source>
        <dbReference type="EMBL" id="RAW18200.1"/>
    </source>
</evidence>
<name>A0A329R0N7_9ACTN</name>
<gene>
    <name evidence="2" type="ORF">DPM12_04465</name>
</gene>
<organism evidence="2 3">
    <name type="scientific">Phytoactinopolyspora halophila</name>
    <dbReference type="NCBI Taxonomy" id="1981511"/>
    <lineage>
        <taxon>Bacteria</taxon>
        <taxon>Bacillati</taxon>
        <taxon>Actinomycetota</taxon>
        <taxon>Actinomycetes</taxon>
        <taxon>Jiangellales</taxon>
        <taxon>Jiangellaceae</taxon>
        <taxon>Phytoactinopolyspora</taxon>
    </lineage>
</organism>
<dbReference type="AlphaFoldDB" id="A0A329R0N7"/>
<evidence type="ECO:0000313" key="3">
    <source>
        <dbReference type="Proteomes" id="UP000250462"/>
    </source>
</evidence>
<sequence>MWRAGDLVIDVRLPEEYASGHIAGAINIPLRELPTRLRDLPAGQVITVCSTGIRSRRGAETVARLGRTAFTVRGGTKAWTAAGYPIATGPEPGMRRRHSFWRRLASRMPPLDPR</sequence>
<dbReference type="Gene3D" id="3.40.250.10">
    <property type="entry name" value="Rhodanese-like domain"/>
    <property type="match status" value="1"/>
</dbReference>
<dbReference type="InterPro" id="IPR050229">
    <property type="entry name" value="GlpE_sulfurtransferase"/>
</dbReference>
<dbReference type="PANTHER" id="PTHR43031">
    <property type="entry name" value="FAD-DEPENDENT OXIDOREDUCTASE"/>
    <property type="match status" value="1"/>
</dbReference>
<protein>
    <submittedName>
        <fullName evidence="2">Rhodanese-like domain-containing protein</fullName>
    </submittedName>
</protein>
<comment type="caution">
    <text evidence="2">The sequence shown here is derived from an EMBL/GenBank/DDBJ whole genome shotgun (WGS) entry which is preliminary data.</text>
</comment>
<dbReference type="Proteomes" id="UP000250462">
    <property type="component" value="Unassembled WGS sequence"/>
</dbReference>
<proteinExistence type="predicted"/>
<dbReference type="Pfam" id="PF00581">
    <property type="entry name" value="Rhodanese"/>
    <property type="match status" value="1"/>
</dbReference>